<sequence length="373" mass="39028">MKFVLAPDSFKESMTSMEACNAMERGIKKVFKDAECIKVPMADGGEGTVEALVHATFGRIERVNVTGPLGNKVEAFYGVLGNGKTAVIEMASASGIQLVKREERNPLITTTFGTGELIKAALDQGIKHLVIGIGGSATNDGGCGMLQALGGKLLDKDGNQIAFGGGALKDIESIDLSSLDERLKEVSIEVACDVTNPLVGEKGASAVFGPQKGATKEIVKELDNNLAHYASVIKKDLGKEVSHIEGSGAAGGLGAALLLLGGELKRGIELVIKHTELAEKVKGADFVFTGEGSIDDQTIYGKTPMGVATVAKENGVSTIAFSGKVGEGIEDLYEIGIKSIFSIMTGVSTLDEALKEGSRNLELTTENVVRLLK</sequence>
<protein>
    <submittedName>
        <fullName evidence="5">Glycerate kinase</fullName>
        <ecNumber evidence="5">2.7.1.31</ecNumber>
    </submittedName>
</protein>
<dbReference type="HOGENOM" id="CLU_028255_0_1_9"/>
<organism evidence="5 6">
    <name type="scientific">Clostridium perfringens (strain ATCC 13124 / DSM 756 / JCM 1290 / NCIMB 6125 / NCTC 8237 / Type A)</name>
    <dbReference type="NCBI Taxonomy" id="195103"/>
    <lineage>
        <taxon>Bacteria</taxon>
        <taxon>Bacillati</taxon>
        <taxon>Bacillota</taxon>
        <taxon>Clostridia</taxon>
        <taxon>Eubacteriales</taxon>
        <taxon>Clostridiaceae</taxon>
        <taxon>Clostridium</taxon>
    </lineage>
</organism>
<dbReference type="Gene3D" id="3.40.50.10350">
    <property type="entry name" value="Glycerate kinase, domain 1"/>
    <property type="match status" value="1"/>
</dbReference>
<evidence type="ECO:0000313" key="5">
    <source>
        <dbReference type="EMBL" id="ABG84352.1"/>
    </source>
</evidence>
<dbReference type="InterPro" id="IPR004381">
    <property type="entry name" value="Glycerate_kinase"/>
</dbReference>
<dbReference type="STRING" id="195103.CPF_0854"/>
<evidence type="ECO:0000313" key="6">
    <source>
        <dbReference type="Proteomes" id="UP000001823"/>
    </source>
</evidence>
<dbReference type="GO" id="GO:0008887">
    <property type="term" value="F:glycerate kinase activity"/>
    <property type="evidence" value="ECO:0007669"/>
    <property type="project" value="UniProtKB-UniRule"/>
</dbReference>
<evidence type="ECO:0000256" key="1">
    <source>
        <dbReference type="ARBA" id="ARBA00006284"/>
    </source>
</evidence>
<keyword evidence="2 4" id="KW-0808">Transferase</keyword>
<dbReference type="InterPro" id="IPR036129">
    <property type="entry name" value="Glycerate_kinase_sf"/>
</dbReference>
<dbReference type="AlphaFoldDB" id="A0A0H2YUR8"/>
<dbReference type="PIRSF" id="PIRSF006078">
    <property type="entry name" value="GlxK"/>
    <property type="match status" value="1"/>
</dbReference>
<dbReference type="EC" id="2.7.1.31" evidence="5"/>
<dbReference type="PANTHER" id="PTHR21599">
    <property type="entry name" value="GLYCERATE KINASE"/>
    <property type="match status" value="1"/>
</dbReference>
<accession>A0A0H2YUR8</accession>
<keyword evidence="3 4" id="KW-0418">Kinase</keyword>
<dbReference type="PANTHER" id="PTHR21599:SF0">
    <property type="entry name" value="GLYCERATE KINASE"/>
    <property type="match status" value="1"/>
</dbReference>
<name>A0A0H2YUR8_CLOP1</name>
<reference evidence="5 6" key="1">
    <citation type="journal article" date="2006" name="Genome Res.">
        <title>Skewed genomic variability in strains of the toxigenic bacterial pathogen, Clostridium perfringens.</title>
        <authorList>
            <person name="Myers G.S."/>
            <person name="Rasko D.A."/>
            <person name="Cheung J.K."/>
            <person name="Ravel J."/>
            <person name="Seshadri R."/>
            <person name="Deboy R.T."/>
            <person name="Ren Q."/>
            <person name="Varga J."/>
            <person name="Awad M.M."/>
            <person name="Brinkac L.M."/>
            <person name="Daugherty S.C."/>
            <person name="Haft D.H."/>
            <person name="Dodson R.J."/>
            <person name="Madupu R."/>
            <person name="Nelson W.C."/>
            <person name="Rosovitz M.J."/>
            <person name="Sullivan S.A."/>
            <person name="Khouri H."/>
            <person name="Dimitrov G.I."/>
            <person name="Watkins K.L."/>
            <person name="Mulligan S."/>
            <person name="Benton J."/>
            <person name="Radune D."/>
            <person name="Fisher D.J."/>
            <person name="Atkins H.S."/>
            <person name="Hiscox T."/>
            <person name="Jost B.H."/>
            <person name="Billington S.J."/>
            <person name="Songer J.G."/>
            <person name="McClane B.A."/>
            <person name="Titball R.W."/>
            <person name="Rood J.I."/>
            <person name="Melville S.B."/>
            <person name="Paulsen I.T."/>
        </authorList>
    </citation>
    <scope>NUCLEOTIDE SEQUENCE [LARGE SCALE GENOMIC DNA]</scope>
    <source>
        <strain evidence="6">ATCC 13124 / DSM 756 / JCM 1290 / NCIMB 6125 / NCTC 8237 / S 107 / Type A</strain>
    </source>
</reference>
<dbReference type="RefSeq" id="WP_004456183.1">
    <property type="nucleotide sequence ID" value="NC_008261.1"/>
</dbReference>
<dbReference type="PaxDb" id="195103-CPF_0854"/>
<evidence type="ECO:0000256" key="4">
    <source>
        <dbReference type="PIRNR" id="PIRNR006078"/>
    </source>
</evidence>
<evidence type="ECO:0000256" key="3">
    <source>
        <dbReference type="ARBA" id="ARBA00022777"/>
    </source>
</evidence>
<dbReference type="SUPFAM" id="SSF110738">
    <property type="entry name" value="Glycerate kinase I"/>
    <property type="match status" value="1"/>
</dbReference>
<proteinExistence type="inferred from homology"/>
<comment type="similarity">
    <text evidence="1 4">Belongs to the glycerate kinase type-1 family.</text>
</comment>
<dbReference type="InterPro" id="IPR018193">
    <property type="entry name" value="Glyc_kinase_flavodox-like_fold"/>
</dbReference>
<gene>
    <name evidence="5" type="primary">glxK</name>
    <name evidence="5" type="ordered locus">CPF_0854</name>
</gene>
<dbReference type="NCBIfam" id="TIGR00045">
    <property type="entry name" value="glycerate kinase"/>
    <property type="match status" value="1"/>
</dbReference>
<dbReference type="InterPro" id="IPR018197">
    <property type="entry name" value="Glycerate_kinase_RE-like"/>
</dbReference>
<dbReference type="EMBL" id="CP000246">
    <property type="protein sequence ID" value="ABG84352.1"/>
    <property type="molecule type" value="Genomic_DNA"/>
</dbReference>
<dbReference type="Pfam" id="PF02595">
    <property type="entry name" value="Gly_kinase"/>
    <property type="match status" value="1"/>
</dbReference>
<dbReference type="Proteomes" id="UP000001823">
    <property type="component" value="Chromosome"/>
</dbReference>
<dbReference type="KEGG" id="cpf:CPF_0854"/>
<keyword evidence="6" id="KW-1185">Reference proteome</keyword>
<dbReference type="GO" id="GO:0031388">
    <property type="term" value="P:organic acid phosphorylation"/>
    <property type="evidence" value="ECO:0007669"/>
    <property type="project" value="UniProtKB-UniRule"/>
</dbReference>
<dbReference type="Gene3D" id="3.90.1510.10">
    <property type="entry name" value="Glycerate kinase, domain 2"/>
    <property type="match status" value="1"/>
</dbReference>
<dbReference type="eggNOG" id="COG1929">
    <property type="taxonomic scope" value="Bacteria"/>
</dbReference>
<evidence type="ECO:0000256" key="2">
    <source>
        <dbReference type="ARBA" id="ARBA00022679"/>
    </source>
</evidence>